<dbReference type="AlphaFoldDB" id="A0A8S9NGR1"/>
<gene>
    <name evidence="1" type="ORF">F2Q69_00044140</name>
</gene>
<protein>
    <submittedName>
        <fullName evidence="1">Uncharacterized protein</fullName>
    </submittedName>
</protein>
<name>A0A8S9NGR1_BRACR</name>
<evidence type="ECO:0000313" key="1">
    <source>
        <dbReference type="EMBL" id="KAF3504314.1"/>
    </source>
</evidence>
<dbReference type="EMBL" id="QGKX02001621">
    <property type="protein sequence ID" value="KAF3504314.1"/>
    <property type="molecule type" value="Genomic_DNA"/>
</dbReference>
<sequence length="76" mass="8968">MRSEEEGRYISVEMMGWEGRGKDSYRLGYDKYMNFMRLRCRGEGESEVMQQRFASVALEEDEAERSMQFCAGEMSE</sequence>
<proteinExistence type="predicted"/>
<reference evidence="1" key="1">
    <citation type="submission" date="2019-12" db="EMBL/GenBank/DDBJ databases">
        <title>Genome sequencing and annotation of Brassica cretica.</title>
        <authorList>
            <person name="Studholme D.J."/>
            <person name="Sarris P."/>
        </authorList>
    </citation>
    <scope>NUCLEOTIDE SEQUENCE</scope>
    <source>
        <strain evidence="1">PFS-109/04</strain>
        <tissue evidence="1">Leaf</tissue>
    </source>
</reference>
<organism evidence="1 2">
    <name type="scientific">Brassica cretica</name>
    <name type="common">Mustard</name>
    <dbReference type="NCBI Taxonomy" id="69181"/>
    <lineage>
        <taxon>Eukaryota</taxon>
        <taxon>Viridiplantae</taxon>
        <taxon>Streptophyta</taxon>
        <taxon>Embryophyta</taxon>
        <taxon>Tracheophyta</taxon>
        <taxon>Spermatophyta</taxon>
        <taxon>Magnoliopsida</taxon>
        <taxon>eudicotyledons</taxon>
        <taxon>Gunneridae</taxon>
        <taxon>Pentapetalae</taxon>
        <taxon>rosids</taxon>
        <taxon>malvids</taxon>
        <taxon>Brassicales</taxon>
        <taxon>Brassicaceae</taxon>
        <taxon>Brassiceae</taxon>
        <taxon>Brassica</taxon>
    </lineage>
</organism>
<accession>A0A8S9NGR1</accession>
<dbReference type="Proteomes" id="UP000712600">
    <property type="component" value="Unassembled WGS sequence"/>
</dbReference>
<comment type="caution">
    <text evidence="1">The sequence shown here is derived from an EMBL/GenBank/DDBJ whole genome shotgun (WGS) entry which is preliminary data.</text>
</comment>
<evidence type="ECO:0000313" key="2">
    <source>
        <dbReference type="Proteomes" id="UP000712600"/>
    </source>
</evidence>